<keyword evidence="2" id="KW-1185">Reference proteome</keyword>
<dbReference type="Proteomes" id="UP001165270">
    <property type="component" value="Unassembled WGS sequence"/>
</dbReference>
<protein>
    <submittedName>
        <fullName evidence="1">Aromatase/cyclase</fullName>
    </submittedName>
</protein>
<sequence>MSVTTPHRTLHSVAVAAPAEVVYGIVADVTMWPQYFAPNVHVEHLEQDETSERIQIWAFANGEVKTWVSRRTLDAAALRVEFRQEVSTPPVAAMGGTWVVSPVDENSSLLELHHDFAAVDDDPDGVAWITAAVDRNSAAELNNIKELAEQHRELDQLVFTFDDTVEMAADGADVFDFLNRADLWPERLPHVARLDLTEDEPGVQIMAMDTRTRDGSTHTTESVRVVFGSDRIVYKQTTVPGLMTAHTGRWTIRPVEGGVAVTSRHTVTLKPSAVEPILGAGRTVADARAYVHKALSTNSTSTLKLAKAHAEALRG</sequence>
<proteinExistence type="predicted"/>
<dbReference type="RefSeq" id="WP_242708967.1">
    <property type="nucleotide sequence ID" value="NZ_JALDAX010000003.1"/>
</dbReference>
<reference evidence="1" key="1">
    <citation type="submission" date="2022-03" db="EMBL/GenBank/DDBJ databases">
        <title>Streptomyces 7R015 and 7R016 isolated from Barleria lupulina in Thailand.</title>
        <authorList>
            <person name="Kanchanasin P."/>
            <person name="Phongsopitanun W."/>
            <person name="Tanasupawat S."/>
        </authorList>
    </citation>
    <scope>NUCLEOTIDE SEQUENCE</scope>
    <source>
        <strain evidence="1">7R016</strain>
    </source>
</reference>
<organism evidence="1 2">
    <name type="scientific">Streptomyces spinosisporus</name>
    <dbReference type="NCBI Taxonomy" id="2927582"/>
    <lineage>
        <taxon>Bacteria</taxon>
        <taxon>Bacillati</taxon>
        <taxon>Actinomycetota</taxon>
        <taxon>Actinomycetes</taxon>
        <taxon>Kitasatosporales</taxon>
        <taxon>Streptomycetaceae</taxon>
        <taxon>Streptomyces</taxon>
    </lineage>
</organism>
<gene>
    <name evidence="1" type="ORF">MQN93_08385</name>
</gene>
<name>A0ABS9XCP4_9ACTN</name>
<dbReference type="InterPro" id="IPR023393">
    <property type="entry name" value="START-like_dom_sf"/>
</dbReference>
<dbReference type="Pfam" id="PF10604">
    <property type="entry name" value="Polyketide_cyc2"/>
    <property type="match status" value="2"/>
</dbReference>
<evidence type="ECO:0000313" key="1">
    <source>
        <dbReference type="EMBL" id="MCI3239740.1"/>
    </source>
</evidence>
<dbReference type="CDD" id="cd08861">
    <property type="entry name" value="OtcD1_ARO-CYC_like"/>
    <property type="match status" value="2"/>
</dbReference>
<accession>A0ABS9XCP4</accession>
<dbReference type="InterPro" id="IPR019587">
    <property type="entry name" value="Polyketide_cyclase/dehydratase"/>
</dbReference>
<comment type="caution">
    <text evidence="1">The sequence shown here is derived from an EMBL/GenBank/DDBJ whole genome shotgun (WGS) entry which is preliminary data.</text>
</comment>
<evidence type="ECO:0000313" key="2">
    <source>
        <dbReference type="Proteomes" id="UP001165270"/>
    </source>
</evidence>
<dbReference type="SUPFAM" id="SSF55961">
    <property type="entry name" value="Bet v1-like"/>
    <property type="match status" value="2"/>
</dbReference>
<dbReference type="EMBL" id="JALDAX010000003">
    <property type="protein sequence ID" value="MCI3239740.1"/>
    <property type="molecule type" value="Genomic_DNA"/>
</dbReference>
<dbReference type="Gene3D" id="3.30.530.20">
    <property type="match status" value="2"/>
</dbReference>